<organism evidence="1 2">
    <name type="scientific">Flavobacterium chungangense</name>
    <dbReference type="NCBI Taxonomy" id="554283"/>
    <lineage>
        <taxon>Bacteria</taxon>
        <taxon>Pseudomonadati</taxon>
        <taxon>Bacteroidota</taxon>
        <taxon>Flavobacteriia</taxon>
        <taxon>Flavobacteriales</taxon>
        <taxon>Flavobacteriaceae</taxon>
        <taxon>Flavobacterium</taxon>
    </lineage>
</organism>
<proteinExistence type="predicted"/>
<name>A0A6V6ZDE4_9FLAO</name>
<reference evidence="1 2" key="1">
    <citation type="submission" date="2020-06" db="EMBL/GenBank/DDBJ databases">
        <authorList>
            <person name="Criscuolo A."/>
        </authorList>
    </citation>
    <scope>NUCLEOTIDE SEQUENCE [LARGE SCALE GENOMIC DNA]</scope>
    <source>
        <strain evidence="2">CIP 110025</strain>
    </source>
</reference>
<dbReference type="InterPro" id="IPR025935">
    <property type="entry name" value="AbiH"/>
</dbReference>
<evidence type="ECO:0000313" key="2">
    <source>
        <dbReference type="Proteomes" id="UP000556700"/>
    </source>
</evidence>
<dbReference type="Proteomes" id="UP000556700">
    <property type="component" value="Unassembled WGS sequence"/>
</dbReference>
<evidence type="ECO:0008006" key="3">
    <source>
        <dbReference type="Google" id="ProtNLM"/>
    </source>
</evidence>
<sequence>MSKRLYIIGNGFDIFHGIKSRYSDFRDFVEEKEPNLFEALDEYFVADELWSDFEETLAHIDTDKIVDDASDFLVSYSADDWSDANHHDYQYEMQRAINVITVDLRENFLNWILNLDIPKVQKITLSKDAQYLVFNYTPTLQQNYSIPENQILYIHKKAIDTDSEIILGHSRELTPENSFNHYKDDDDMDSYDVRVMEGNKILDDYFESTYKNTSTIIAENEAYFNSLLQIEEIFILGHSISTVDLPYFLKVFRSVRANIKWNVSYFGDMQRPIDILKSIGVDEKNINPILLTDL</sequence>
<keyword evidence="2" id="KW-1185">Reference proteome</keyword>
<gene>
    <name evidence="1" type="ORF">FLACHUCJ7_04251</name>
</gene>
<dbReference type="Pfam" id="PF14253">
    <property type="entry name" value="AbiH"/>
    <property type="match status" value="1"/>
</dbReference>
<dbReference type="EMBL" id="CAIJDO010000269">
    <property type="protein sequence ID" value="CAD0009464.1"/>
    <property type="molecule type" value="Genomic_DNA"/>
</dbReference>
<comment type="caution">
    <text evidence="1">The sequence shown here is derived from an EMBL/GenBank/DDBJ whole genome shotgun (WGS) entry which is preliminary data.</text>
</comment>
<dbReference type="RefSeq" id="WP_051872778.1">
    <property type="nucleotide sequence ID" value="NZ_CAIJDO010000269.1"/>
</dbReference>
<accession>A0A6V6ZDE4</accession>
<evidence type="ECO:0000313" key="1">
    <source>
        <dbReference type="EMBL" id="CAD0009464.1"/>
    </source>
</evidence>
<dbReference type="AlphaFoldDB" id="A0A6V6ZDE4"/>
<protein>
    <recommendedName>
        <fullName evidence="3">Bacteriophage abortive infection AbiH</fullName>
    </recommendedName>
</protein>